<organism evidence="2 3">
    <name type="scientific">Alkalibacillus haloalkaliphilus</name>
    <dbReference type="NCBI Taxonomy" id="94136"/>
    <lineage>
        <taxon>Bacteria</taxon>
        <taxon>Bacillati</taxon>
        <taxon>Bacillota</taxon>
        <taxon>Bacilli</taxon>
        <taxon>Bacillales</taxon>
        <taxon>Bacillaceae</taxon>
        <taxon>Alkalibacillus</taxon>
    </lineage>
</organism>
<dbReference type="Proteomes" id="UP000321440">
    <property type="component" value="Unassembled WGS sequence"/>
</dbReference>
<sequence>MDTKKTLIISIIAGLLVIVLFMVVYSEPEPEAQSFDEVFLNQLDDVEEINILSGSGAEGSQEVQVEDSDVISQILDDFSDIEIRRTDSRVDASSYIISFDNYIIEMSEDAVMFFTEDGVAAYEIVSDSNHLETIENDLEWEEVDLEDLEDGMEEDIEEEEE</sequence>
<dbReference type="AlphaFoldDB" id="A0A511W5N4"/>
<keyword evidence="3" id="KW-1185">Reference proteome</keyword>
<evidence type="ECO:0000256" key="1">
    <source>
        <dbReference type="SAM" id="Phobius"/>
    </source>
</evidence>
<protein>
    <submittedName>
        <fullName evidence="2">Uncharacterized protein</fullName>
    </submittedName>
</protein>
<keyword evidence="1" id="KW-0472">Membrane</keyword>
<keyword evidence="1" id="KW-1133">Transmembrane helix</keyword>
<dbReference type="RefSeq" id="WP_146815223.1">
    <property type="nucleotide sequence ID" value="NZ_BJYA01000004.1"/>
</dbReference>
<comment type="caution">
    <text evidence="2">The sequence shown here is derived from an EMBL/GenBank/DDBJ whole genome shotgun (WGS) entry which is preliminary data.</text>
</comment>
<proteinExistence type="predicted"/>
<accession>A0A511W5N4</accession>
<gene>
    <name evidence="2" type="ORF">AHA02nite_11290</name>
</gene>
<dbReference type="OrthoDB" id="2864435at2"/>
<dbReference type="EMBL" id="BJYA01000004">
    <property type="protein sequence ID" value="GEN45353.1"/>
    <property type="molecule type" value="Genomic_DNA"/>
</dbReference>
<evidence type="ECO:0000313" key="3">
    <source>
        <dbReference type="Proteomes" id="UP000321440"/>
    </source>
</evidence>
<reference evidence="2 3" key="1">
    <citation type="submission" date="2019-07" db="EMBL/GenBank/DDBJ databases">
        <title>Whole genome shotgun sequence of Alkalibacillus haloalkaliphilus NBRC 103110.</title>
        <authorList>
            <person name="Hosoyama A."/>
            <person name="Uohara A."/>
            <person name="Ohji S."/>
            <person name="Ichikawa N."/>
        </authorList>
    </citation>
    <scope>NUCLEOTIDE SEQUENCE [LARGE SCALE GENOMIC DNA]</scope>
    <source>
        <strain evidence="2 3">NBRC 103110</strain>
    </source>
</reference>
<keyword evidence="1" id="KW-0812">Transmembrane</keyword>
<evidence type="ECO:0000313" key="2">
    <source>
        <dbReference type="EMBL" id="GEN45353.1"/>
    </source>
</evidence>
<name>A0A511W5N4_9BACI</name>
<feature type="transmembrane region" description="Helical" evidence="1">
    <location>
        <begin position="7"/>
        <end position="25"/>
    </location>
</feature>